<dbReference type="Proteomes" id="UP001331936">
    <property type="component" value="Unassembled WGS sequence"/>
</dbReference>
<name>A0ABU7JVH8_9NOCA</name>
<protein>
    <submittedName>
        <fullName evidence="1">Uncharacterized protein</fullName>
    </submittedName>
</protein>
<sequence length="40" mass="4217">MDSFAKAPVDSGAITAAEFEQFEARVLGQSALGSSEMPNR</sequence>
<accession>A0ABU7JVH8</accession>
<organism evidence="1 2">
    <name type="scientific">Rhodococcus chondri</name>
    <dbReference type="NCBI Taxonomy" id="3065941"/>
    <lineage>
        <taxon>Bacteria</taxon>
        <taxon>Bacillati</taxon>
        <taxon>Actinomycetota</taxon>
        <taxon>Actinomycetes</taxon>
        <taxon>Mycobacteriales</taxon>
        <taxon>Nocardiaceae</taxon>
        <taxon>Rhodococcus</taxon>
    </lineage>
</organism>
<evidence type="ECO:0000313" key="2">
    <source>
        <dbReference type="Proteomes" id="UP001331936"/>
    </source>
</evidence>
<proteinExistence type="predicted"/>
<gene>
    <name evidence="1" type="ORF">Q8814_17190</name>
</gene>
<dbReference type="EMBL" id="JAUZMZ010000102">
    <property type="protein sequence ID" value="MEE2033835.1"/>
    <property type="molecule type" value="Genomic_DNA"/>
</dbReference>
<evidence type="ECO:0000313" key="1">
    <source>
        <dbReference type="EMBL" id="MEE2033835.1"/>
    </source>
</evidence>
<keyword evidence="2" id="KW-1185">Reference proteome</keyword>
<dbReference type="RefSeq" id="WP_330153227.1">
    <property type="nucleotide sequence ID" value="NZ_JAUZMZ010000102.1"/>
</dbReference>
<comment type="caution">
    <text evidence="1">The sequence shown here is derived from an EMBL/GenBank/DDBJ whole genome shotgun (WGS) entry which is preliminary data.</text>
</comment>
<reference evidence="1 2" key="1">
    <citation type="submission" date="2023-08" db="EMBL/GenBank/DDBJ databases">
        <authorList>
            <person name="Girao M."/>
            <person name="Carvalho M.F."/>
        </authorList>
    </citation>
    <scope>NUCLEOTIDE SEQUENCE [LARGE SCALE GENOMIC DNA]</scope>
    <source>
        <strain evidence="1 2">CC-R104</strain>
    </source>
</reference>